<organism evidence="2 3">
    <name type="scientific">Enterococcus asini</name>
    <dbReference type="NCBI Taxonomy" id="57732"/>
    <lineage>
        <taxon>Bacteria</taxon>
        <taxon>Bacillati</taxon>
        <taxon>Bacillota</taxon>
        <taxon>Bacilli</taxon>
        <taxon>Lactobacillales</taxon>
        <taxon>Enterococcaceae</taxon>
        <taxon>Enterococcus</taxon>
    </lineage>
</organism>
<feature type="signal peptide" evidence="1">
    <location>
        <begin position="1"/>
        <end position="25"/>
    </location>
</feature>
<dbReference type="RefSeq" id="WP_311834766.1">
    <property type="nucleotide sequence ID" value="NZ_JARQBJ010000001.1"/>
</dbReference>
<evidence type="ECO:0008006" key="4">
    <source>
        <dbReference type="Google" id="ProtNLM"/>
    </source>
</evidence>
<feature type="chain" id="PRO_5043959196" description="WxL domain-containing protein" evidence="1">
    <location>
        <begin position="26"/>
        <end position="159"/>
    </location>
</feature>
<reference evidence="2" key="1">
    <citation type="submission" date="2023-03" db="EMBL/GenBank/DDBJ databases">
        <authorList>
            <person name="Shen W."/>
            <person name="Cai J."/>
        </authorList>
    </citation>
    <scope>NUCLEOTIDE SEQUENCE</scope>
    <source>
        <strain evidence="2">B226-2</strain>
    </source>
</reference>
<evidence type="ECO:0000313" key="3">
    <source>
        <dbReference type="Proteomes" id="UP001256711"/>
    </source>
</evidence>
<sequence>MKKKVIFTVALGLGLVLAPLGSVFAEETVLTVNVPESEVEAYELIIPAEQAISAFVNSKNIGSVAVTPAEGDTVFPEMGVSVSASHTSFETADETASFDFVLGATQSATSDWTGDTWTKEQAEAGKAVNHFVNIADAEWDKAISGDYTATITYTAAAVQ</sequence>
<accession>A0AAW8TS02</accession>
<dbReference type="AlphaFoldDB" id="A0AAW8TS02"/>
<proteinExistence type="predicted"/>
<protein>
    <recommendedName>
        <fullName evidence="4">WxL domain-containing protein</fullName>
    </recommendedName>
</protein>
<evidence type="ECO:0000313" key="2">
    <source>
        <dbReference type="EMBL" id="MDT2808895.1"/>
    </source>
</evidence>
<keyword evidence="1" id="KW-0732">Signal</keyword>
<evidence type="ECO:0000256" key="1">
    <source>
        <dbReference type="SAM" id="SignalP"/>
    </source>
</evidence>
<gene>
    <name evidence="2" type="ORF">P7H43_00065</name>
</gene>
<comment type="caution">
    <text evidence="2">The sequence shown here is derived from an EMBL/GenBank/DDBJ whole genome shotgun (WGS) entry which is preliminary data.</text>
</comment>
<dbReference type="EMBL" id="JARQBJ010000001">
    <property type="protein sequence ID" value="MDT2808895.1"/>
    <property type="molecule type" value="Genomic_DNA"/>
</dbReference>
<name>A0AAW8TS02_9ENTE</name>
<dbReference type="Proteomes" id="UP001256711">
    <property type="component" value="Unassembled WGS sequence"/>
</dbReference>